<dbReference type="RefSeq" id="WP_347706505.1">
    <property type="nucleotide sequence ID" value="NZ_JBDPZD010000009.1"/>
</dbReference>
<protein>
    <recommendedName>
        <fullName evidence="1">DUF8198 domain-containing protein</fullName>
    </recommendedName>
</protein>
<accession>A0ABV0G7N0</accession>
<feature type="domain" description="DUF8198" evidence="1">
    <location>
        <begin position="21"/>
        <end position="225"/>
    </location>
</feature>
<organism evidence="2 3">
    <name type="scientific">Roseateles paludis</name>
    <dbReference type="NCBI Taxonomy" id="3145238"/>
    <lineage>
        <taxon>Bacteria</taxon>
        <taxon>Pseudomonadati</taxon>
        <taxon>Pseudomonadota</taxon>
        <taxon>Betaproteobacteria</taxon>
        <taxon>Burkholderiales</taxon>
        <taxon>Sphaerotilaceae</taxon>
        <taxon>Roseateles</taxon>
    </lineage>
</organism>
<evidence type="ECO:0000313" key="2">
    <source>
        <dbReference type="EMBL" id="MEO3693695.1"/>
    </source>
</evidence>
<evidence type="ECO:0000313" key="3">
    <source>
        <dbReference type="Proteomes" id="UP001495147"/>
    </source>
</evidence>
<dbReference type="InterPro" id="IPR058063">
    <property type="entry name" value="FFLEE_fam"/>
</dbReference>
<dbReference type="Proteomes" id="UP001495147">
    <property type="component" value="Unassembled WGS sequence"/>
</dbReference>
<sequence length="238" mass="26137">MDPRAAELIQHDLQAVEAERHARDRDPLLASRVLALKRYQQARFRHSYADLLATPRYAAAAGFFLEELYGPADFRSRDAQFARIVPALVRLFPAEVVDTVRQLAALHALSERLDTQLARALAVPAIDALAYAQAWRQCGDAPGRQAQIDLTVAVGTALDALTRKPLLRQSLRMMRGPAQLAGLADLQHFLECGFDTFKAMRGAAEFLSTVRVREEALVQALFDPASTAATAPPLGQLP</sequence>
<reference evidence="2 3" key="1">
    <citation type="submission" date="2024-05" db="EMBL/GenBank/DDBJ databases">
        <title>Roseateles sp. DJS-2-20 16S ribosomal RNA gene Genome sequencing and assembly.</title>
        <authorList>
            <person name="Woo H."/>
        </authorList>
    </citation>
    <scope>NUCLEOTIDE SEQUENCE [LARGE SCALE GENOMIC DNA]</scope>
    <source>
        <strain evidence="2 3">DJS-2-20</strain>
    </source>
</reference>
<evidence type="ECO:0000259" key="1">
    <source>
        <dbReference type="Pfam" id="PF26621"/>
    </source>
</evidence>
<gene>
    <name evidence="2" type="ORF">ABDJ85_19650</name>
</gene>
<keyword evidence="3" id="KW-1185">Reference proteome</keyword>
<dbReference type="InterPro" id="IPR058511">
    <property type="entry name" value="DUF8198"/>
</dbReference>
<dbReference type="Pfam" id="PF26621">
    <property type="entry name" value="DUF8198"/>
    <property type="match status" value="1"/>
</dbReference>
<comment type="caution">
    <text evidence="2">The sequence shown here is derived from an EMBL/GenBank/DDBJ whole genome shotgun (WGS) entry which is preliminary data.</text>
</comment>
<dbReference type="NCBIfam" id="NF047641">
    <property type="entry name" value="FFLEE_fam"/>
    <property type="match status" value="1"/>
</dbReference>
<name>A0ABV0G7N0_9BURK</name>
<dbReference type="EMBL" id="JBDPZD010000009">
    <property type="protein sequence ID" value="MEO3693695.1"/>
    <property type="molecule type" value="Genomic_DNA"/>
</dbReference>
<proteinExistence type="predicted"/>